<feature type="region of interest" description="Disordered" evidence="1">
    <location>
        <begin position="89"/>
        <end position="126"/>
    </location>
</feature>
<evidence type="ECO:0000256" key="1">
    <source>
        <dbReference type="SAM" id="MobiDB-lite"/>
    </source>
</evidence>
<dbReference type="VEuPathDB" id="ToxoDB:cyc_02968"/>
<dbReference type="Proteomes" id="UP000095192">
    <property type="component" value="Unassembled WGS sequence"/>
</dbReference>
<feature type="region of interest" description="Disordered" evidence="1">
    <location>
        <begin position="14"/>
        <end position="40"/>
    </location>
</feature>
<sequence length="126" mass="14297">MRCATLAPLCPPPPQISLLRPSSRRASPRSSEYDPRVPPLAPQGVLLKRLDWLPLGDSFKRFAHSSVPRLEHDCEKHCEESVADVALQEEVQDLKGKDKREEEGEQSRAHGRQYHLHHFSKDAEGQ</sequence>
<keyword evidence="3" id="KW-1185">Reference proteome</keyword>
<reference evidence="2 3" key="1">
    <citation type="journal article" date="2016" name="BMC Genomics">
        <title>Comparative genomics reveals Cyclospora cayetanensis possesses coccidia-like metabolism and invasion components but unique surface antigens.</title>
        <authorList>
            <person name="Liu S."/>
            <person name="Wang L."/>
            <person name="Zheng H."/>
            <person name="Xu Z."/>
            <person name="Roellig D.M."/>
            <person name="Li N."/>
            <person name="Frace M.A."/>
            <person name="Tang K."/>
            <person name="Arrowood M.J."/>
            <person name="Moss D.M."/>
            <person name="Zhang L."/>
            <person name="Feng Y."/>
            <person name="Xiao L."/>
        </authorList>
    </citation>
    <scope>NUCLEOTIDE SEQUENCE [LARGE SCALE GENOMIC DNA]</scope>
    <source>
        <strain evidence="2 3">CHN_HEN01</strain>
    </source>
</reference>
<proteinExistence type="predicted"/>
<feature type="compositionally biased region" description="Basic and acidic residues" evidence="1">
    <location>
        <begin position="92"/>
        <end position="108"/>
    </location>
</feature>
<dbReference type="EMBL" id="JROU02001661">
    <property type="protein sequence ID" value="OEH75686.1"/>
    <property type="molecule type" value="Genomic_DNA"/>
</dbReference>
<evidence type="ECO:0000313" key="3">
    <source>
        <dbReference type="Proteomes" id="UP000095192"/>
    </source>
</evidence>
<protein>
    <submittedName>
        <fullName evidence="2">Uncharacterized protein</fullName>
    </submittedName>
</protein>
<gene>
    <name evidence="2" type="ORF">cyc_02968</name>
</gene>
<dbReference type="AlphaFoldDB" id="A0A1D3CWX9"/>
<comment type="caution">
    <text evidence="2">The sequence shown here is derived from an EMBL/GenBank/DDBJ whole genome shotgun (WGS) entry which is preliminary data.</text>
</comment>
<dbReference type="InParanoid" id="A0A1D3CWX9"/>
<name>A0A1D3CWX9_9EIME</name>
<accession>A0A1D3CWX9</accession>
<evidence type="ECO:0000313" key="2">
    <source>
        <dbReference type="EMBL" id="OEH75686.1"/>
    </source>
</evidence>
<organism evidence="2 3">
    <name type="scientific">Cyclospora cayetanensis</name>
    <dbReference type="NCBI Taxonomy" id="88456"/>
    <lineage>
        <taxon>Eukaryota</taxon>
        <taxon>Sar</taxon>
        <taxon>Alveolata</taxon>
        <taxon>Apicomplexa</taxon>
        <taxon>Conoidasida</taxon>
        <taxon>Coccidia</taxon>
        <taxon>Eucoccidiorida</taxon>
        <taxon>Eimeriorina</taxon>
        <taxon>Eimeriidae</taxon>
        <taxon>Cyclospora</taxon>
    </lineage>
</organism>
<feature type="compositionally biased region" description="Basic residues" evidence="1">
    <location>
        <begin position="109"/>
        <end position="118"/>
    </location>
</feature>